<dbReference type="EMBL" id="VKLS01000549">
    <property type="protein sequence ID" value="TSB26666.1"/>
    <property type="molecule type" value="Genomic_DNA"/>
</dbReference>
<proteinExistence type="predicted"/>
<evidence type="ECO:0000313" key="3">
    <source>
        <dbReference type="EMBL" id="TSB26666.1"/>
    </source>
</evidence>
<keyword evidence="4" id="KW-1185">Reference proteome</keyword>
<protein>
    <recommendedName>
        <fullName evidence="2">Recombinase-like domain-containing protein</fullName>
    </recommendedName>
</protein>
<dbReference type="InterPro" id="IPR046789">
    <property type="entry name" value="HTH_62"/>
</dbReference>
<feature type="region of interest" description="Disordered" evidence="1">
    <location>
        <begin position="47"/>
        <end position="73"/>
    </location>
</feature>
<dbReference type="OrthoDB" id="6909982at2"/>
<dbReference type="Pfam" id="PF20552">
    <property type="entry name" value="HTH_62"/>
    <property type="match status" value="1"/>
</dbReference>
<evidence type="ECO:0000259" key="2">
    <source>
        <dbReference type="Pfam" id="PF20552"/>
    </source>
</evidence>
<reference evidence="3 4" key="1">
    <citation type="submission" date="2019-07" db="EMBL/GenBank/DDBJ databases">
        <title>Draft genome for Streptomyces benahoarensis MZ03-48.</title>
        <authorList>
            <person name="Gonzalez-Pimentel J.L."/>
        </authorList>
    </citation>
    <scope>NUCLEOTIDE SEQUENCE [LARGE SCALE GENOMIC DNA]</scope>
    <source>
        <strain evidence="3 4">MZ03-48</strain>
    </source>
</reference>
<feature type="domain" description="Recombinase-like" evidence="2">
    <location>
        <begin position="3"/>
        <end position="73"/>
    </location>
</feature>
<name>A0A553YBV0_9ACTN</name>
<feature type="compositionally biased region" description="Basic and acidic residues" evidence="1">
    <location>
        <begin position="49"/>
        <end position="73"/>
    </location>
</feature>
<dbReference type="RefSeq" id="WP_143944071.1">
    <property type="nucleotide sequence ID" value="NZ_VKLS01000549.1"/>
</dbReference>
<organism evidence="3 4">
    <name type="scientific">Streptomyces benahoarensis</name>
    <dbReference type="NCBI Taxonomy" id="2595054"/>
    <lineage>
        <taxon>Bacteria</taxon>
        <taxon>Bacillati</taxon>
        <taxon>Actinomycetota</taxon>
        <taxon>Actinomycetes</taxon>
        <taxon>Kitasatosporales</taxon>
        <taxon>Streptomycetaceae</taxon>
        <taxon>Streptomyces</taxon>
    </lineage>
</organism>
<dbReference type="AlphaFoldDB" id="A0A553YBV0"/>
<sequence length="73" mass="8531">MPPTPYLEIHQSRTHEPTPYEIRLARTLEEIFTHVGHELPDVVAGLNDRQVRTPDGEPWTERSFRDEMHRLGA</sequence>
<comment type="caution">
    <text evidence="3">The sequence shown here is derived from an EMBL/GenBank/DDBJ whole genome shotgun (WGS) entry which is preliminary data.</text>
</comment>
<gene>
    <name evidence="3" type="ORF">FNZ23_26705</name>
</gene>
<evidence type="ECO:0000256" key="1">
    <source>
        <dbReference type="SAM" id="MobiDB-lite"/>
    </source>
</evidence>
<evidence type="ECO:0000313" key="4">
    <source>
        <dbReference type="Proteomes" id="UP000320888"/>
    </source>
</evidence>
<accession>A0A553YBV0</accession>
<dbReference type="Proteomes" id="UP000320888">
    <property type="component" value="Unassembled WGS sequence"/>
</dbReference>